<dbReference type="GO" id="GO:0007165">
    <property type="term" value="P:signal transduction"/>
    <property type="evidence" value="ECO:0007669"/>
    <property type="project" value="UniProtKB-KW"/>
</dbReference>
<protein>
    <recommendedName>
        <fullName evidence="4">Methyl-accepting transducer domain-containing protein</fullName>
    </recommendedName>
</protein>
<evidence type="ECO:0000313" key="5">
    <source>
        <dbReference type="EMBL" id="ANE46961.1"/>
    </source>
</evidence>
<evidence type="ECO:0000256" key="1">
    <source>
        <dbReference type="ARBA" id="ARBA00023224"/>
    </source>
</evidence>
<dbReference type="STRING" id="1178515.SY83_12515"/>
<evidence type="ECO:0000259" key="4">
    <source>
        <dbReference type="PROSITE" id="PS50111"/>
    </source>
</evidence>
<accession>A0A172TIU3</accession>
<name>A0A172TIU3_9BACL</name>
<keyword evidence="3" id="KW-1133">Transmembrane helix</keyword>
<feature type="transmembrane region" description="Helical" evidence="3">
    <location>
        <begin position="12"/>
        <end position="29"/>
    </location>
</feature>
<reference evidence="5 6" key="1">
    <citation type="submission" date="2015-01" db="EMBL/GenBank/DDBJ databases">
        <title>Paenibacillus swuensis/DY6/whole genome sequencing.</title>
        <authorList>
            <person name="Kim M.K."/>
            <person name="Srinivasan S."/>
            <person name="Lee J.-J."/>
        </authorList>
    </citation>
    <scope>NUCLEOTIDE SEQUENCE [LARGE SCALE GENOMIC DNA]</scope>
    <source>
        <strain evidence="5 6">DY6</strain>
    </source>
</reference>
<keyword evidence="3" id="KW-0472">Membrane</keyword>
<evidence type="ECO:0000256" key="3">
    <source>
        <dbReference type="SAM" id="Phobius"/>
    </source>
</evidence>
<feature type="transmembrane region" description="Helical" evidence="3">
    <location>
        <begin position="108"/>
        <end position="125"/>
    </location>
</feature>
<feature type="transmembrane region" description="Helical" evidence="3">
    <location>
        <begin position="61"/>
        <end position="79"/>
    </location>
</feature>
<dbReference type="KEGG" id="pswu:SY83_12515"/>
<keyword evidence="3" id="KW-0812">Transmembrane</keyword>
<dbReference type="InterPro" id="IPR004089">
    <property type="entry name" value="MCPsignal_dom"/>
</dbReference>
<dbReference type="Proteomes" id="UP000076927">
    <property type="component" value="Chromosome"/>
</dbReference>
<dbReference type="Gene3D" id="1.10.287.950">
    <property type="entry name" value="Methyl-accepting chemotaxis protein"/>
    <property type="match status" value="1"/>
</dbReference>
<evidence type="ECO:0000313" key="6">
    <source>
        <dbReference type="Proteomes" id="UP000076927"/>
    </source>
</evidence>
<organism evidence="5 6">
    <name type="scientific">Paenibacillus swuensis</name>
    <dbReference type="NCBI Taxonomy" id="1178515"/>
    <lineage>
        <taxon>Bacteria</taxon>
        <taxon>Bacillati</taxon>
        <taxon>Bacillota</taxon>
        <taxon>Bacilli</taxon>
        <taxon>Bacillales</taxon>
        <taxon>Paenibacillaceae</taxon>
        <taxon>Paenibacillus</taxon>
    </lineage>
</organism>
<feature type="transmembrane region" description="Helical" evidence="3">
    <location>
        <begin position="35"/>
        <end position="54"/>
    </location>
</feature>
<dbReference type="PROSITE" id="PS50111">
    <property type="entry name" value="CHEMOTAXIS_TRANSDUC_2"/>
    <property type="match status" value="1"/>
</dbReference>
<dbReference type="AlphaFoldDB" id="A0A172TIU3"/>
<dbReference type="PANTHER" id="PTHR32089">
    <property type="entry name" value="METHYL-ACCEPTING CHEMOTAXIS PROTEIN MCPB"/>
    <property type="match status" value="1"/>
</dbReference>
<feature type="domain" description="Methyl-accepting transducer" evidence="4">
    <location>
        <begin position="199"/>
        <end position="456"/>
    </location>
</feature>
<proteinExistence type="predicted"/>
<dbReference type="SMART" id="SM00283">
    <property type="entry name" value="MA"/>
    <property type="match status" value="1"/>
</dbReference>
<keyword evidence="1 2" id="KW-0807">Transducer</keyword>
<dbReference type="GO" id="GO:0016020">
    <property type="term" value="C:membrane"/>
    <property type="evidence" value="ECO:0007669"/>
    <property type="project" value="InterPro"/>
</dbReference>
<dbReference type="RefSeq" id="WP_068606949.1">
    <property type="nucleotide sequence ID" value="NZ_CP011388.1"/>
</dbReference>
<dbReference type="PANTHER" id="PTHR32089:SF112">
    <property type="entry name" value="LYSOZYME-LIKE PROTEIN-RELATED"/>
    <property type="match status" value="1"/>
</dbReference>
<feature type="transmembrane region" description="Helical" evidence="3">
    <location>
        <begin position="131"/>
        <end position="149"/>
    </location>
</feature>
<sequence length="483" mass="52497">MDATQLQLRNQLMIKLLWGALALGILANLTAKVTLIALLGFTVPFTALFTVFVWKRIMSKWIMYFIAAELLVITAILNFSSSGGYTSYFMMYFSLALIALYHNFRPILLTAAGAVVMTNLLPLFIADFQNIDIVSTNLLLVLTAVALITQSRIGETMMKDVQTNHIETLANKEKVDTILAQLKENVNTLVIYSNGLQQNAKAAGQITGEFTMAFNEIARGIESQTSSVSDVSDALSTIDHSIVIVTDNSQSMKQLSVETADLTRGGTEQSNNMATEIQKIESIINMNVDVMEQLYNQSNSIGSILSSIREITNQTNLLSLNAAIEAARAGEHGRGFAVVSGEIQKLANNAQQATNEIGTILGDIQKLTAHATEQIRIGQTAAQSGTREVSKTVELFSAISENTENLSEKSTIVDEMNMKLKVSSENIVNVITTVSSVTQETAASVEQLLASAEEQNMRVTAIIDDIEGLGRLTKELEALASRA</sequence>
<keyword evidence="6" id="KW-1185">Reference proteome</keyword>
<dbReference type="PATRIC" id="fig|1178515.4.peg.2504"/>
<dbReference type="Pfam" id="PF00015">
    <property type="entry name" value="MCPsignal"/>
    <property type="match status" value="1"/>
</dbReference>
<evidence type="ECO:0000256" key="2">
    <source>
        <dbReference type="PROSITE-ProRule" id="PRU00284"/>
    </source>
</evidence>
<gene>
    <name evidence="5" type="ORF">SY83_12515</name>
</gene>
<dbReference type="SUPFAM" id="SSF58104">
    <property type="entry name" value="Methyl-accepting chemotaxis protein (MCP) signaling domain"/>
    <property type="match status" value="1"/>
</dbReference>
<dbReference type="EMBL" id="CP011388">
    <property type="protein sequence ID" value="ANE46961.1"/>
    <property type="molecule type" value="Genomic_DNA"/>
</dbReference>